<dbReference type="RefSeq" id="WP_144329307.1">
    <property type="nucleotide sequence ID" value="NZ_VJON01000055.1"/>
</dbReference>
<keyword evidence="1" id="KW-0547">Nucleotide-binding</keyword>
<evidence type="ECO:0000313" key="5">
    <source>
        <dbReference type="EMBL" id="TSE30401.1"/>
    </source>
</evidence>
<evidence type="ECO:0000256" key="2">
    <source>
        <dbReference type="ARBA" id="ARBA00023118"/>
    </source>
</evidence>
<feature type="domain" description="CRISPR-associated protein Cmr2 N-terminal" evidence="3">
    <location>
        <begin position="198"/>
        <end position="318"/>
    </location>
</feature>
<dbReference type="AlphaFoldDB" id="A0A554X3I1"/>
<dbReference type="GO" id="GO:0051607">
    <property type="term" value="P:defense response to virus"/>
    <property type="evidence" value="ECO:0007669"/>
    <property type="project" value="UniProtKB-KW"/>
</dbReference>
<reference evidence="5 6" key="1">
    <citation type="submission" date="2019-07" db="EMBL/GenBank/DDBJ databases">
        <title>Tepidimonas charontis SPSP-6 draft genome.</title>
        <authorList>
            <person name="Da Costa M.S."/>
            <person name="Froufe H.J.C."/>
            <person name="Egas C."/>
            <person name="Albuquerque L."/>
        </authorList>
    </citation>
    <scope>NUCLEOTIDE SEQUENCE [LARGE SCALE GENOMIC DNA]</scope>
    <source>
        <strain evidence="5 6">SPSP-6</strain>
    </source>
</reference>
<evidence type="ECO:0000256" key="1">
    <source>
        <dbReference type="ARBA" id="ARBA00022741"/>
    </source>
</evidence>
<dbReference type="InterPro" id="IPR024615">
    <property type="entry name" value="CRISPR-assoc_Cmr2_N"/>
</dbReference>
<gene>
    <name evidence="5" type="ORF">Tchar_02454</name>
</gene>
<name>A0A554X3I1_9BURK</name>
<feature type="domain" description="Cas10/Cmr2 second palm" evidence="4">
    <location>
        <begin position="638"/>
        <end position="839"/>
    </location>
</feature>
<dbReference type="Pfam" id="PF12469">
    <property type="entry name" value="Cmr2_N"/>
    <property type="match status" value="1"/>
</dbReference>
<dbReference type="NCBIfam" id="TIGR02577">
    <property type="entry name" value="cas_TM1794_Cmr2"/>
    <property type="match status" value="1"/>
</dbReference>
<proteinExistence type="predicted"/>
<dbReference type="Pfam" id="PF22335">
    <property type="entry name" value="Cas10-Cmr2_palm2"/>
    <property type="match status" value="1"/>
</dbReference>
<dbReference type="InterPro" id="IPR013407">
    <property type="entry name" value="CRISPR-assoc_prot_Cmr2"/>
</dbReference>
<evidence type="ECO:0000313" key="6">
    <source>
        <dbReference type="Proteomes" id="UP000318294"/>
    </source>
</evidence>
<keyword evidence="6" id="KW-1185">Reference proteome</keyword>
<evidence type="ECO:0000259" key="4">
    <source>
        <dbReference type="Pfam" id="PF22335"/>
    </source>
</evidence>
<dbReference type="OrthoDB" id="9758700at2"/>
<dbReference type="InterPro" id="IPR054767">
    <property type="entry name" value="Cas10-Cmr2_palm2"/>
</dbReference>
<dbReference type="EMBL" id="VJON01000055">
    <property type="protein sequence ID" value="TSE30401.1"/>
    <property type="molecule type" value="Genomic_DNA"/>
</dbReference>
<accession>A0A554X3I1</accession>
<dbReference type="Proteomes" id="UP000318294">
    <property type="component" value="Unassembled WGS sequence"/>
</dbReference>
<organism evidence="5 6">
    <name type="scientific">Tepidimonas charontis</name>
    <dbReference type="NCBI Taxonomy" id="2267262"/>
    <lineage>
        <taxon>Bacteria</taxon>
        <taxon>Pseudomonadati</taxon>
        <taxon>Pseudomonadota</taxon>
        <taxon>Betaproteobacteria</taxon>
        <taxon>Burkholderiales</taxon>
        <taxon>Tepidimonas</taxon>
    </lineage>
</organism>
<dbReference type="InterPro" id="IPR038242">
    <property type="entry name" value="Cmr2_N"/>
</dbReference>
<keyword evidence="2" id="KW-0051">Antiviral defense</keyword>
<dbReference type="GO" id="GO:0000166">
    <property type="term" value="F:nucleotide binding"/>
    <property type="evidence" value="ECO:0007669"/>
    <property type="project" value="UniProtKB-KW"/>
</dbReference>
<evidence type="ECO:0000259" key="3">
    <source>
        <dbReference type="Pfam" id="PF12469"/>
    </source>
</evidence>
<protein>
    <submittedName>
        <fullName evidence="5">CRISPR-associated protein Cas10/Cmr2, subtype III-B</fullName>
    </submittedName>
</protein>
<dbReference type="Gene3D" id="3.30.70.2220">
    <property type="entry name" value="CRISPR-Cas system, Cmr2 subunit, D1 domain, cysteine cluster"/>
    <property type="match status" value="1"/>
</dbReference>
<dbReference type="Gene3D" id="3.30.70.270">
    <property type="match status" value="1"/>
</dbReference>
<sequence length="962" mass="107093">MTLWKTKLAAWLHDPAEKALVLLRDKTGHEWGTVAKLREALFGSRAIPTDIKPILERADWYAAAADRPQWPLEEGGARYAKWTQVDFAERPVLIHPLTGVAHQLRPLTNIPPEHLKTVSHDHFNGLILRDAEGRPDYEKTLLAYWRFGPDTPAKDLHHLWQNLPADTRVPDHSIWAHLDLVSALAGAMAGDPTGTPALLAVSFGPVQGFIAEARTTSDLWAGSHLLARIAWEGMRVVCERLGPDAILFPSLRGVPLVDRWLRDAMGLPGEWFQGEDWASSKTDANPLFAAALPNRFVAIVPTDQAASLAGEITRRVRDLVVKLGEETLRRILEEIGEAWRDDLPCVAQLKEQLADFPEVHWAAVSWSLAEGEAENGRPRTDTTKLREALARLYPEGEKVGFLDGEAWRVLSQGIELDGARFYDPNPGTLYPALYDLLDRVAAAAKTVRPFAPLKQTGYRSTINGEREWLTLDRSQLALPPGSRQDTLWTRLAAKRPSWVKPGEHLDALAAIKRLWPTLFTEEVRSIVGQDVRRYVVSTHTLALAVSMARLMEQPANNELETQAARATLNALVADDTLDSAALPRKLAILADKASADAARLARKLPALLDRFREAEDEERRRNLENTIKRALGSRPEAYYGLLLLDGDRMGAWLSGGKDGFALQYRQCWHPQIRESDAVRDLSERHPALRDYLNTRRPPSPARHGAISQALNHFSLKTARFVVEDCFKGKLVYAGGDDVLAFVCVDDLLTAMALLRCLYSGLTVPEWLLKRLDDRSRRRFQSGNGWLKLDEELFLTMGDKATASCGAVVAHHQAPLGMVLRTLREAEASAKKAGGRDAFCLRILKRAGGEVGVTDKWFRAEGDGAVGLLDALMRMLARKGVSRRAAYNAVEWLGRLPTRPDAALLRANLAYQFARQGGDRELALRLADYAARHYPEAAAKLLIDFLMTAEFLARNSRHPEAES</sequence>
<comment type="caution">
    <text evidence="5">The sequence shown here is derived from an EMBL/GenBank/DDBJ whole genome shotgun (WGS) entry which is preliminary data.</text>
</comment>
<dbReference type="InterPro" id="IPR043128">
    <property type="entry name" value="Rev_trsase/Diguanyl_cyclase"/>
</dbReference>